<evidence type="ECO:0000259" key="5">
    <source>
        <dbReference type="Pfam" id="PF02826"/>
    </source>
</evidence>
<dbReference type="Gene3D" id="3.40.50.720">
    <property type="entry name" value="NAD(P)-binding Rossmann-like Domain"/>
    <property type="match status" value="2"/>
</dbReference>
<keyword evidence="2 3" id="KW-0560">Oxidoreductase</keyword>
<dbReference type="GO" id="GO:0005829">
    <property type="term" value="C:cytosol"/>
    <property type="evidence" value="ECO:0007669"/>
    <property type="project" value="TreeGrafter"/>
</dbReference>
<evidence type="ECO:0000259" key="4">
    <source>
        <dbReference type="Pfam" id="PF00389"/>
    </source>
</evidence>
<dbReference type="GO" id="GO:0030267">
    <property type="term" value="F:glyoxylate reductase (NADPH) activity"/>
    <property type="evidence" value="ECO:0007669"/>
    <property type="project" value="TreeGrafter"/>
</dbReference>
<accession>A0A090KUX8</accession>
<dbReference type="EMBL" id="CCRF01000079">
    <property type="protein sequence ID" value="CEE02534.1"/>
    <property type="molecule type" value="Genomic_DNA"/>
</dbReference>
<evidence type="ECO:0000256" key="1">
    <source>
        <dbReference type="ARBA" id="ARBA00005854"/>
    </source>
</evidence>
<keyword evidence="7" id="KW-1185">Reference proteome</keyword>
<dbReference type="PANTHER" id="PTHR10996:SF283">
    <property type="entry name" value="GLYOXYLATE_HYDROXYPYRUVATE REDUCTASE B"/>
    <property type="match status" value="1"/>
</dbReference>
<dbReference type="SUPFAM" id="SSF51735">
    <property type="entry name" value="NAD(P)-binding Rossmann-fold domains"/>
    <property type="match status" value="1"/>
</dbReference>
<dbReference type="KEGG" id="bthv:CQJ30_14960"/>
<dbReference type="InterPro" id="IPR050223">
    <property type="entry name" value="D-isomer_2-hydroxyacid_DH"/>
</dbReference>
<dbReference type="GO" id="GO:0016618">
    <property type="term" value="F:hydroxypyruvate reductase [NAD(P)H] activity"/>
    <property type="evidence" value="ECO:0007669"/>
    <property type="project" value="TreeGrafter"/>
</dbReference>
<proteinExistence type="inferred from homology"/>
<dbReference type="EC" id="1.1.1.26" evidence="6"/>
<dbReference type="GO" id="GO:0047964">
    <property type="term" value="F:glyoxylate reductase (NADH) activity"/>
    <property type="evidence" value="ECO:0007669"/>
    <property type="project" value="UniProtKB-EC"/>
</dbReference>
<comment type="similarity">
    <text evidence="1 3">Belongs to the D-isomer specific 2-hydroxyacid dehydrogenase family.</text>
</comment>
<evidence type="ECO:0000256" key="3">
    <source>
        <dbReference type="RuleBase" id="RU003719"/>
    </source>
</evidence>
<dbReference type="GO" id="GO:0051287">
    <property type="term" value="F:NAD binding"/>
    <property type="evidence" value="ECO:0007669"/>
    <property type="project" value="InterPro"/>
</dbReference>
<dbReference type="PROSITE" id="PS00065">
    <property type="entry name" value="D_2_HYDROXYACID_DH_1"/>
    <property type="match status" value="1"/>
</dbReference>
<feature type="domain" description="D-isomer specific 2-hydroxyacid dehydrogenase catalytic" evidence="4">
    <location>
        <begin position="9"/>
        <end position="322"/>
    </location>
</feature>
<dbReference type="Pfam" id="PF02826">
    <property type="entry name" value="2-Hacid_dh_C"/>
    <property type="match status" value="1"/>
</dbReference>
<dbReference type="InterPro" id="IPR006140">
    <property type="entry name" value="D-isomer_DH_NAD-bd"/>
</dbReference>
<evidence type="ECO:0000313" key="6">
    <source>
        <dbReference type="EMBL" id="CEE02534.1"/>
    </source>
</evidence>
<evidence type="ECO:0000313" key="7">
    <source>
        <dbReference type="Proteomes" id="UP000040576"/>
    </source>
</evidence>
<dbReference type="FunFam" id="3.40.50.720:FF:000462">
    <property type="entry name" value="Glyoxylate reductase (NADP+)"/>
    <property type="match status" value="1"/>
</dbReference>
<dbReference type="SUPFAM" id="SSF52283">
    <property type="entry name" value="Formate/glycerate dehydrogenase catalytic domain-like"/>
    <property type="match status" value="1"/>
</dbReference>
<dbReference type="InterPro" id="IPR029752">
    <property type="entry name" value="D-isomer_DH_CS1"/>
</dbReference>
<sequence>MSSKPYIYITRKLPEEIINNLCTFADVGMWEKEEEPVPREILLQETKKADALLTMLSDRIDEEIFQAGEKLKVIANLAVGYDNIDIELATKYGIAVCHTPDVLTDTTADLAFSLLLMVGRRLAESVELVKSGEWKSWSPLFMAGTDIHHKTIGIVGMGKIGEALAKRALGFDMNVLYHNRHRKMDVEKALGVHYRSFPDLVTESDYVVCLTPLTEETRGMFTKDVFRKMKKTAFFINVARGAVVIEEDLLLALREGEIAGAGLDVFEKEPIDPQHPFLKMKNVVALPHIGSASIETRTAMMKLCCRNIELILKNEKPISIVNEAMFLAK</sequence>
<dbReference type="Proteomes" id="UP000040576">
    <property type="component" value="Unassembled WGS sequence"/>
</dbReference>
<evidence type="ECO:0000256" key="2">
    <source>
        <dbReference type="ARBA" id="ARBA00023002"/>
    </source>
</evidence>
<dbReference type="CDD" id="cd05301">
    <property type="entry name" value="GDH"/>
    <property type="match status" value="1"/>
</dbReference>
<dbReference type="InterPro" id="IPR036291">
    <property type="entry name" value="NAD(P)-bd_dom_sf"/>
</dbReference>
<reference evidence="6 7" key="1">
    <citation type="submission" date="2014-07" db="EMBL/GenBank/DDBJ databases">
        <authorList>
            <person name="Wibberg Daniel"/>
        </authorList>
    </citation>
    <scope>NUCLEOTIDE SEQUENCE [LARGE SCALE GENOMIC DNA]</scope>
</reference>
<gene>
    <name evidence="6" type="primary">gyaR</name>
    <name evidence="6" type="ORF">BT1A1_2741</name>
</gene>
<protein>
    <submittedName>
        <fullName evidence="6">Glyoxylate reductase</fullName>
        <ecNumber evidence="6">1.1.1.26</ecNumber>
    </submittedName>
</protein>
<feature type="domain" description="D-isomer specific 2-hydroxyacid dehydrogenase NAD-binding" evidence="5">
    <location>
        <begin position="113"/>
        <end position="290"/>
    </location>
</feature>
<dbReference type="InterPro" id="IPR006139">
    <property type="entry name" value="D-isomer_2_OHA_DH_cat_dom"/>
</dbReference>
<dbReference type="AlphaFoldDB" id="A0A090KUX8"/>
<name>A0A090KUX8_9BACI</name>
<dbReference type="PANTHER" id="PTHR10996">
    <property type="entry name" value="2-HYDROXYACID DEHYDROGENASE-RELATED"/>
    <property type="match status" value="1"/>
</dbReference>
<dbReference type="RefSeq" id="WP_034772104.1">
    <property type="nucleotide sequence ID" value="NZ_CCRF01000079.1"/>
</dbReference>
<dbReference type="Pfam" id="PF00389">
    <property type="entry name" value="2-Hacid_dh"/>
    <property type="match status" value="1"/>
</dbReference>
<organism evidence="6 7">
    <name type="scientific">Caldibacillus thermoamylovorans</name>
    <dbReference type="NCBI Taxonomy" id="35841"/>
    <lineage>
        <taxon>Bacteria</taxon>
        <taxon>Bacillati</taxon>
        <taxon>Bacillota</taxon>
        <taxon>Bacilli</taxon>
        <taxon>Bacillales</taxon>
        <taxon>Bacillaceae</taxon>
        <taxon>Caldibacillus</taxon>
    </lineage>
</organism>